<proteinExistence type="inferred from homology"/>
<reference evidence="11" key="1">
    <citation type="journal article" date="2021" name="PeerJ">
        <title>Extensive microbial diversity within the chicken gut microbiome revealed by metagenomics and culture.</title>
        <authorList>
            <person name="Gilroy R."/>
            <person name="Ravi A."/>
            <person name="Getino M."/>
            <person name="Pursley I."/>
            <person name="Horton D.L."/>
            <person name="Alikhan N.F."/>
            <person name="Baker D."/>
            <person name="Gharbi K."/>
            <person name="Hall N."/>
            <person name="Watson M."/>
            <person name="Adriaenssens E.M."/>
            <person name="Foster-Nyarko E."/>
            <person name="Jarju S."/>
            <person name="Secka A."/>
            <person name="Antonio M."/>
            <person name="Oren A."/>
            <person name="Chaudhuri R.R."/>
            <person name="La Ragione R."/>
            <person name="Hildebrand F."/>
            <person name="Pallen M.J."/>
        </authorList>
    </citation>
    <scope>NUCLEOTIDE SEQUENCE</scope>
    <source>
        <strain evidence="11">B5-657</strain>
    </source>
</reference>
<keyword evidence="8" id="KW-0028">Amino-acid biosynthesis</keyword>
<evidence type="ECO:0000256" key="9">
    <source>
        <dbReference type="PIRSR" id="PIRSR001549-1"/>
    </source>
</evidence>
<dbReference type="Gene3D" id="3.30.930.10">
    <property type="entry name" value="Bira Bifunctional Protein, Domain 2"/>
    <property type="match status" value="1"/>
</dbReference>
<evidence type="ECO:0000256" key="6">
    <source>
        <dbReference type="ARBA" id="ARBA00022490"/>
    </source>
</evidence>
<evidence type="ECO:0000256" key="7">
    <source>
        <dbReference type="ARBA" id="ARBA00025246"/>
    </source>
</evidence>
<evidence type="ECO:0000313" key="11">
    <source>
        <dbReference type="EMBL" id="MBU3804267.1"/>
    </source>
</evidence>
<sequence length="414" mass="47239">MKNFALHIPEGVKDYIGEEAALKECVQNTIKKIFRTNSYNLVETPSFEYLDVFSLGEESFQQPSLYHLVSRQGELMALRSDMTRSIARVIGSQKVNNLLPQRLCYLSNSFRYPERYQGKLHEFTQAGVELIGNKSLEADAEVIKVAIKCLREVGVSDFTVHIGSGKFLEYILADLGFKEENTTDIFKAIEAKDAVKLKSILKEAQMKPEILELLLELIQCSGKLELLRRVKAKTPSSRAKEALEKMEQLYELLEDYGVNEYVIFDFSLMSYGKYYTGMMFQVFALGVGSALVEGGRYDHLLSQFGKDLPAVGFGMHINLVMQRLLKQKVLSRRQSKRMLAVSTSVTRKVCQEVSDHLRSQDLIVENYLSDDINEALIYAKQVDIDRILHFKHGEQIDVYHLEKGTMEQTTINQL</sequence>
<dbReference type="PANTHER" id="PTHR43707:SF1">
    <property type="entry name" value="HISTIDINE--TRNA LIGASE, MITOCHONDRIAL-RELATED"/>
    <property type="match status" value="1"/>
</dbReference>
<dbReference type="GO" id="GO:0005737">
    <property type="term" value="C:cytoplasm"/>
    <property type="evidence" value="ECO:0007669"/>
    <property type="project" value="UniProtKB-SubCell"/>
</dbReference>
<dbReference type="PIRSF" id="PIRSF001549">
    <property type="entry name" value="His-tRNA_synth"/>
    <property type="match status" value="1"/>
</dbReference>
<accession>A0A9E2KD10</accession>
<feature type="binding site" evidence="9">
    <location>
        <begin position="81"/>
        <end position="83"/>
    </location>
    <ligand>
        <name>L-histidine</name>
        <dbReference type="ChEBI" id="CHEBI:57595"/>
    </ligand>
</feature>
<dbReference type="InterPro" id="IPR041715">
    <property type="entry name" value="HisRS-like_core"/>
</dbReference>
<dbReference type="EMBL" id="JAHLFQ010000130">
    <property type="protein sequence ID" value="MBU3804267.1"/>
    <property type="molecule type" value="Genomic_DNA"/>
</dbReference>
<dbReference type="AlphaFoldDB" id="A0A9E2KD10"/>
<dbReference type="PROSITE" id="PS50862">
    <property type="entry name" value="AA_TRNA_LIGASE_II"/>
    <property type="match status" value="1"/>
</dbReference>
<dbReference type="InterPro" id="IPR004517">
    <property type="entry name" value="HisZ"/>
</dbReference>
<dbReference type="InterPro" id="IPR045864">
    <property type="entry name" value="aa-tRNA-synth_II/BPL/LPL"/>
</dbReference>
<protein>
    <recommendedName>
        <fullName evidence="5 8">ATP phosphoribosyltransferase regulatory subunit</fullName>
    </recommendedName>
</protein>
<dbReference type="HAMAP" id="MF_00125">
    <property type="entry name" value="HisZ"/>
    <property type="match status" value="1"/>
</dbReference>
<feature type="binding site" evidence="9">
    <location>
        <begin position="274"/>
        <end position="275"/>
    </location>
    <ligand>
        <name>L-histidine</name>
        <dbReference type="ChEBI" id="CHEBI:57595"/>
    </ligand>
</feature>
<evidence type="ECO:0000259" key="10">
    <source>
        <dbReference type="PROSITE" id="PS50862"/>
    </source>
</evidence>
<evidence type="ECO:0000256" key="1">
    <source>
        <dbReference type="ARBA" id="ARBA00004496"/>
    </source>
</evidence>
<dbReference type="NCBIfam" id="TIGR00443">
    <property type="entry name" value="hisZ_biosyn_reg"/>
    <property type="match status" value="1"/>
</dbReference>
<comment type="caution">
    <text evidence="11">The sequence shown here is derived from an EMBL/GenBank/DDBJ whole genome shotgun (WGS) entry which is preliminary data.</text>
</comment>
<comment type="subunit">
    <text evidence="4 8">Heteromultimer composed of HisG and HisZ subunits.</text>
</comment>
<dbReference type="Pfam" id="PF13393">
    <property type="entry name" value="tRNA-synt_His"/>
    <property type="match status" value="1"/>
</dbReference>
<comment type="pathway">
    <text evidence="2 8">Amino-acid biosynthesis; L-histidine biosynthesis; L-histidine from 5-phospho-alpha-D-ribose 1-diphosphate: step 1/9.</text>
</comment>
<feature type="binding site" evidence="9">
    <location>
        <position position="125"/>
    </location>
    <ligand>
        <name>L-histidine</name>
        <dbReference type="ChEBI" id="CHEBI:57595"/>
    </ligand>
</feature>
<dbReference type="GO" id="GO:0006427">
    <property type="term" value="P:histidyl-tRNA aminoacylation"/>
    <property type="evidence" value="ECO:0007669"/>
    <property type="project" value="TreeGrafter"/>
</dbReference>
<dbReference type="CDD" id="cd00773">
    <property type="entry name" value="HisRS-like_core"/>
    <property type="match status" value="1"/>
</dbReference>
<dbReference type="Proteomes" id="UP000824229">
    <property type="component" value="Unassembled WGS sequence"/>
</dbReference>
<comment type="subcellular location">
    <subcellularLocation>
        <location evidence="1 8">Cytoplasm</location>
    </subcellularLocation>
</comment>
<dbReference type="GO" id="GO:0016757">
    <property type="term" value="F:glycosyltransferase activity"/>
    <property type="evidence" value="ECO:0007669"/>
    <property type="project" value="UniProtKB-KW"/>
</dbReference>
<comment type="similarity">
    <text evidence="3 8">Belongs to the class-II aminoacyl-tRNA synthetase family. HisZ subfamily.</text>
</comment>
<dbReference type="GO" id="GO:0000105">
    <property type="term" value="P:L-histidine biosynthetic process"/>
    <property type="evidence" value="ECO:0007669"/>
    <property type="project" value="UniProtKB-UniRule"/>
</dbReference>
<feature type="binding site" evidence="9">
    <location>
        <position position="111"/>
    </location>
    <ligand>
        <name>L-histidine</name>
        <dbReference type="ChEBI" id="CHEBI:57595"/>
    </ligand>
</feature>
<feature type="binding site" evidence="9">
    <location>
        <position position="129"/>
    </location>
    <ligand>
        <name>L-histidine</name>
        <dbReference type="ChEBI" id="CHEBI:57595"/>
    </ligand>
</feature>
<dbReference type="GO" id="GO:0004821">
    <property type="term" value="F:histidine-tRNA ligase activity"/>
    <property type="evidence" value="ECO:0007669"/>
    <property type="project" value="TreeGrafter"/>
</dbReference>
<evidence type="ECO:0000256" key="8">
    <source>
        <dbReference type="HAMAP-Rule" id="MF_00125"/>
    </source>
</evidence>
<evidence type="ECO:0000256" key="2">
    <source>
        <dbReference type="ARBA" id="ARBA00004667"/>
    </source>
</evidence>
<keyword evidence="11" id="KW-0808">Transferase</keyword>
<dbReference type="SUPFAM" id="SSF55681">
    <property type="entry name" value="Class II aaRS and biotin synthetases"/>
    <property type="match status" value="1"/>
</dbReference>
<evidence type="ECO:0000256" key="3">
    <source>
        <dbReference type="ARBA" id="ARBA00005539"/>
    </source>
</evidence>
<feature type="domain" description="Aminoacyl-transfer RNA synthetases class-II family profile" evidence="10">
    <location>
        <begin position="1"/>
        <end position="325"/>
    </location>
</feature>
<organism evidence="11 12">
    <name type="scientific">Candidatus Cellulosilyticum pullistercoris</name>
    <dbReference type="NCBI Taxonomy" id="2838521"/>
    <lineage>
        <taxon>Bacteria</taxon>
        <taxon>Bacillati</taxon>
        <taxon>Bacillota</taxon>
        <taxon>Clostridia</taxon>
        <taxon>Lachnospirales</taxon>
        <taxon>Cellulosilyticaceae</taxon>
        <taxon>Cellulosilyticum</taxon>
    </lineage>
</organism>
<dbReference type="InterPro" id="IPR006195">
    <property type="entry name" value="aa-tRNA-synth_II"/>
</dbReference>
<name>A0A9E2KD10_9FIRM</name>
<keyword evidence="11" id="KW-0328">Glycosyltransferase</keyword>
<evidence type="ECO:0000256" key="4">
    <source>
        <dbReference type="ARBA" id="ARBA00011496"/>
    </source>
</evidence>
<keyword evidence="8" id="KW-0368">Histidine biosynthesis</keyword>
<evidence type="ECO:0000256" key="5">
    <source>
        <dbReference type="ARBA" id="ARBA00020397"/>
    </source>
</evidence>
<reference evidence="11" key="2">
    <citation type="submission" date="2021-04" db="EMBL/GenBank/DDBJ databases">
        <authorList>
            <person name="Gilroy R."/>
        </authorList>
    </citation>
    <scope>NUCLEOTIDE SEQUENCE</scope>
    <source>
        <strain evidence="11">B5-657</strain>
    </source>
</reference>
<comment type="function">
    <text evidence="7 8">Required for the first step of histidine biosynthesis. May allow the feedback regulation of ATP phosphoribosyltransferase activity by histidine.</text>
</comment>
<gene>
    <name evidence="8 11" type="primary">hisZ</name>
    <name evidence="11" type="ORF">H9872_05895</name>
</gene>
<dbReference type="InterPro" id="IPR004516">
    <property type="entry name" value="HisRS/HisZ"/>
</dbReference>
<keyword evidence="6 8" id="KW-0963">Cytoplasm</keyword>
<comment type="miscellaneous">
    <text evidence="8">This function is generally fulfilled by the C-terminal part of HisG, which is missing in some bacteria such as this one.</text>
</comment>
<evidence type="ECO:0000313" key="12">
    <source>
        <dbReference type="Proteomes" id="UP000824229"/>
    </source>
</evidence>
<dbReference type="PANTHER" id="PTHR43707">
    <property type="entry name" value="HISTIDYL-TRNA SYNTHETASE"/>
    <property type="match status" value="1"/>
</dbReference>
<dbReference type="GO" id="GO:0140096">
    <property type="term" value="F:catalytic activity, acting on a protein"/>
    <property type="evidence" value="ECO:0007669"/>
    <property type="project" value="UniProtKB-ARBA"/>
</dbReference>